<dbReference type="Proteomes" id="UP001230504">
    <property type="component" value="Unassembled WGS sequence"/>
</dbReference>
<organism evidence="1 2">
    <name type="scientific">Colletotrichum navitas</name>
    <dbReference type="NCBI Taxonomy" id="681940"/>
    <lineage>
        <taxon>Eukaryota</taxon>
        <taxon>Fungi</taxon>
        <taxon>Dikarya</taxon>
        <taxon>Ascomycota</taxon>
        <taxon>Pezizomycotina</taxon>
        <taxon>Sordariomycetes</taxon>
        <taxon>Hypocreomycetidae</taxon>
        <taxon>Glomerellales</taxon>
        <taxon>Glomerellaceae</taxon>
        <taxon>Colletotrichum</taxon>
        <taxon>Colletotrichum graminicola species complex</taxon>
    </lineage>
</organism>
<comment type="caution">
    <text evidence="1">The sequence shown here is derived from an EMBL/GenBank/DDBJ whole genome shotgun (WGS) entry which is preliminary data.</text>
</comment>
<dbReference type="RefSeq" id="XP_060419138.1">
    <property type="nucleotide sequence ID" value="XM_060556793.1"/>
</dbReference>
<name>A0AAD8Q9G1_9PEZI</name>
<dbReference type="AlphaFoldDB" id="A0AAD8Q9G1"/>
<accession>A0AAD8Q9G1</accession>
<gene>
    <name evidence="1" type="ORF">LY79DRAFT_539153</name>
</gene>
<proteinExistence type="predicted"/>
<sequence length="108" mass="12065">MDWGPPGEESMTVEGFRRLHSRFLAALGDDVSTSGLGDALNLLQRPWWTRMWTLQESVLCRNVGCWCGQDPLPICCFWEFACFIYGSMDFGIWNGPAIDAFPVAVVGS</sequence>
<evidence type="ECO:0008006" key="3">
    <source>
        <dbReference type="Google" id="ProtNLM"/>
    </source>
</evidence>
<reference evidence="1" key="1">
    <citation type="submission" date="2021-06" db="EMBL/GenBank/DDBJ databases">
        <title>Comparative genomics, transcriptomics and evolutionary studies reveal genomic signatures of adaptation to plant cell wall in hemibiotrophic fungi.</title>
        <authorList>
            <consortium name="DOE Joint Genome Institute"/>
            <person name="Baroncelli R."/>
            <person name="Diaz J.F."/>
            <person name="Benocci T."/>
            <person name="Peng M."/>
            <person name="Battaglia E."/>
            <person name="Haridas S."/>
            <person name="Andreopoulos W."/>
            <person name="Labutti K."/>
            <person name="Pangilinan J."/>
            <person name="Floch G.L."/>
            <person name="Makela M.R."/>
            <person name="Henrissat B."/>
            <person name="Grigoriev I.V."/>
            <person name="Crouch J.A."/>
            <person name="De Vries R.P."/>
            <person name="Sukno S.A."/>
            <person name="Thon M.R."/>
        </authorList>
    </citation>
    <scope>NUCLEOTIDE SEQUENCE</scope>
    <source>
        <strain evidence="1">CBS 125086</strain>
    </source>
</reference>
<dbReference type="EMBL" id="JAHLJV010000005">
    <property type="protein sequence ID" value="KAK1598433.1"/>
    <property type="molecule type" value="Genomic_DNA"/>
</dbReference>
<keyword evidence="2" id="KW-1185">Reference proteome</keyword>
<evidence type="ECO:0000313" key="1">
    <source>
        <dbReference type="EMBL" id="KAK1598433.1"/>
    </source>
</evidence>
<protein>
    <recommendedName>
        <fullName evidence="3">Heterokaryon incompatibility domain-containing protein</fullName>
    </recommendedName>
</protein>
<evidence type="ECO:0000313" key="2">
    <source>
        <dbReference type="Proteomes" id="UP001230504"/>
    </source>
</evidence>
<dbReference type="GeneID" id="85441033"/>